<dbReference type="PROSITE" id="PS50995">
    <property type="entry name" value="HTH_MARR_2"/>
    <property type="match status" value="1"/>
</dbReference>
<dbReference type="PANTHER" id="PTHR33164">
    <property type="entry name" value="TRANSCRIPTIONAL REGULATOR, MARR FAMILY"/>
    <property type="match status" value="1"/>
</dbReference>
<dbReference type="OrthoDB" id="3526267at2"/>
<dbReference type="InterPro" id="IPR000835">
    <property type="entry name" value="HTH_MarR-typ"/>
</dbReference>
<dbReference type="SUPFAM" id="SSF46785">
    <property type="entry name" value="Winged helix' DNA-binding domain"/>
    <property type="match status" value="1"/>
</dbReference>
<dbReference type="GO" id="GO:0006950">
    <property type="term" value="P:response to stress"/>
    <property type="evidence" value="ECO:0007669"/>
    <property type="project" value="TreeGrafter"/>
</dbReference>
<dbReference type="Proteomes" id="UP000293638">
    <property type="component" value="Unassembled WGS sequence"/>
</dbReference>
<protein>
    <submittedName>
        <fullName evidence="2">MarR family transcriptional regulator</fullName>
    </submittedName>
</protein>
<dbReference type="PANTHER" id="PTHR33164:SF99">
    <property type="entry name" value="MARR FAMILY REGULATORY PROTEIN"/>
    <property type="match status" value="1"/>
</dbReference>
<reference evidence="2 3" key="1">
    <citation type="submission" date="2019-02" db="EMBL/GenBank/DDBJ databases">
        <title>Genomic Encyclopedia of Type Strains, Phase IV (KMG-IV): sequencing the most valuable type-strain genomes for metagenomic binning, comparative biology and taxonomic classification.</title>
        <authorList>
            <person name="Goeker M."/>
        </authorList>
    </citation>
    <scope>NUCLEOTIDE SEQUENCE [LARGE SCALE GENOMIC DNA]</scope>
    <source>
        <strain evidence="2 3">DSM 45622</strain>
    </source>
</reference>
<evidence type="ECO:0000259" key="1">
    <source>
        <dbReference type="PROSITE" id="PS50995"/>
    </source>
</evidence>
<dbReference type="SMART" id="SM00347">
    <property type="entry name" value="HTH_MARR"/>
    <property type="match status" value="1"/>
</dbReference>
<dbReference type="InterPro" id="IPR036390">
    <property type="entry name" value="WH_DNA-bd_sf"/>
</dbReference>
<feature type="domain" description="HTH marR-type" evidence="1">
    <location>
        <begin position="19"/>
        <end position="155"/>
    </location>
</feature>
<proteinExistence type="predicted"/>
<keyword evidence="3" id="KW-1185">Reference proteome</keyword>
<dbReference type="AlphaFoldDB" id="A0A4Q7NQS5"/>
<organism evidence="2 3">
    <name type="scientific">Motilibacter rhizosphaerae</name>
    <dbReference type="NCBI Taxonomy" id="598652"/>
    <lineage>
        <taxon>Bacteria</taxon>
        <taxon>Bacillati</taxon>
        <taxon>Actinomycetota</taxon>
        <taxon>Actinomycetes</taxon>
        <taxon>Motilibacterales</taxon>
        <taxon>Motilibacteraceae</taxon>
        <taxon>Motilibacter</taxon>
    </lineage>
</organism>
<gene>
    <name evidence="2" type="ORF">EV189_2933</name>
</gene>
<dbReference type="Gene3D" id="1.10.10.10">
    <property type="entry name" value="Winged helix-like DNA-binding domain superfamily/Winged helix DNA-binding domain"/>
    <property type="match status" value="1"/>
</dbReference>
<accession>A0A4Q7NQS5</accession>
<dbReference type="InterPro" id="IPR039422">
    <property type="entry name" value="MarR/SlyA-like"/>
</dbReference>
<evidence type="ECO:0000313" key="2">
    <source>
        <dbReference type="EMBL" id="RZS87502.1"/>
    </source>
</evidence>
<evidence type="ECO:0000313" key="3">
    <source>
        <dbReference type="Proteomes" id="UP000293638"/>
    </source>
</evidence>
<dbReference type="GO" id="GO:0003700">
    <property type="term" value="F:DNA-binding transcription factor activity"/>
    <property type="evidence" value="ECO:0007669"/>
    <property type="project" value="InterPro"/>
</dbReference>
<dbReference type="EMBL" id="SGXD01000003">
    <property type="protein sequence ID" value="RZS87502.1"/>
    <property type="molecule type" value="Genomic_DNA"/>
</dbReference>
<comment type="caution">
    <text evidence="2">The sequence shown here is derived from an EMBL/GenBank/DDBJ whole genome shotgun (WGS) entry which is preliminary data.</text>
</comment>
<sequence>MSRKRTRSRPPSGWLSAEQQRVWLAWMRVSLRLDYEIGRGLQEDSGLSLPDYHVLVALGSAPDGRVQLSELARTIGWERSRLSHHLQRMTVRGLVVRTPSTTDGRATDAVLTAAGREALDGAAPAHVEHVRRLFFGTLADDDLPVLAELLERVYSGVLEHGTLPPPPA</sequence>
<dbReference type="Pfam" id="PF12802">
    <property type="entry name" value="MarR_2"/>
    <property type="match status" value="1"/>
</dbReference>
<dbReference type="InterPro" id="IPR036388">
    <property type="entry name" value="WH-like_DNA-bd_sf"/>
</dbReference>
<name>A0A4Q7NQS5_9ACTN</name>